<gene>
    <name evidence="2" type="ORF">BBI01_18360</name>
</gene>
<feature type="transmembrane region" description="Helical" evidence="1">
    <location>
        <begin position="29"/>
        <end position="46"/>
    </location>
</feature>
<dbReference type="RefSeq" id="WP_065396264.1">
    <property type="nucleotide sequence ID" value="NZ_MAYH01000048.1"/>
</dbReference>
<evidence type="ECO:0000313" key="3">
    <source>
        <dbReference type="Proteomes" id="UP000092651"/>
    </source>
</evidence>
<proteinExistence type="predicted"/>
<accession>A0A1B8ZCA8</accession>
<comment type="caution">
    <text evidence="2">The sequence shown here is derived from an EMBL/GenBank/DDBJ whole genome shotgun (WGS) entry which is preliminary data.</text>
</comment>
<dbReference type="OrthoDB" id="1273728at2"/>
<organism evidence="2 3">
    <name type="scientific">Chryseobacterium artocarpi</name>
    <dbReference type="NCBI Taxonomy" id="1414727"/>
    <lineage>
        <taxon>Bacteria</taxon>
        <taxon>Pseudomonadati</taxon>
        <taxon>Bacteroidota</taxon>
        <taxon>Flavobacteriia</taxon>
        <taxon>Flavobacteriales</taxon>
        <taxon>Weeksellaceae</taxon>
        <taxon>Chryseobacterium group</taxon>
        <taxon>Chryseobacterium</taxon>
    </lineage>
</organism>
<keyword evidence="1" id="KW-1133">Transmembrane helix</keyword>
<reference evidence="2 3" key="1">
    <citation type="submission" date="2016-07" db="EMBL/GenBank/DDBJ databases">
        <authorList>
            <person name="Jeong J.-J."/>
            <person name="Kim D.W."/>
            <person name="Sang M.K."/>
            <person name="Choi I.-G."/>
            <person name="Kim K.D."/>
        </authorList>
    </citation>
    <scope>NUCLEOTIDE SEQUENCE [LARGE SCALE GENOMIC DNA]</scope>
    <source>
        <strain evidence="2 3">UTM-3</strain>
    </source>
</reference>
<dbReference type="EMBL" id="MAYH01000048">
    <property type="protein sequence ID" value="OCA69166.1"/>
    <property type="molecule type" value="Genomic_DNA"/>
</dbReference>
<feature type="transmembrane region" description="Helical" evidence="1">
    <location>
        <begin position="7"/>
        <end position="23"/>
    </location>
</feature>
<sequence>MEKNSKILLLSLSILIISFIFIIKSDNLSSWILFYLFATIFIVLLFRQIDKWNIFQKSPFRSYDETNQYFSANGIFKFSKKGFFINENEINDFIEWEDINKIIFYDVTFYESTITFIEIYTDKKRYKFNDDVVGWYQLISNINKNLLDIDNDWNVKNITPVFSDKRTIIYEKVIDKNDNNI</sequence>
<keyword evidence="3" id="KW-1185">Reference proteome</keyword>
<dbReference type="AlphaFoldDB" id="A0A1B8ZCA8"/>
<name>A0A1B8ZCA8_9FLAO</name>
<dbReference type="Proteomes" id="UP000092651">
    <property type="component" value="Unassembled WGS sequence"/>
</dbReference>
<protein>
    <submittedName>
        <fullName evidence="2">Uncharacterized protein</fullName>
    </submittedName>
</protein>
<keyword evidence="1" id="KW-0472">Membrane</keyword>
<keyword evidence="1" id="KW-0812">Transmembrane</keyword>
<evidence type="ECO:0000313" key="2">
    <source>
        <dbReference type="EMBL" id="OCA69166.1"/>
    </source>
</evidence>
<evidence type="ECO:0000256" key="1">
    <source>
        <dbReference type="SAM" id="Phobius"/>
    </source>
</evidence>